<dbReference type="PROSITE" id="PS51257">
    <property type="entry name" value="PROKAR_LIPOPROTEIN"/>
    <property type="match status" value="1"/>
</dbReference>
<feature type="signal peptide" evidence="1">
    <location>
        <begin position="1"/>
        <end position="20"/>
    </location>
</feature>
<proteinExistence type="predicted"/>
<organism evidence="2 3">
    <name type="scientific">Anaeromicropila populeti</name>
    <dbReference type="NCBI Taxonomy" id="37658"/>
    <lineage>
        <taxon>Bacteria</taxon>
        <taxon>Bacillati</taxon>
        <taxon>Bacillota</taxon>
        <taxon>Clostridia</taxon>
        <taxon>Lachnospirales</taxon>
        <taxon>Lachnospiraceae</taxon>
        <taxon>Anaeromicropila</taxon>
    </lineage>
</organism>
<evidence type="ECO:0000313" key="2">
    <source>
        <dbReference type="EMBL" id="SFS04054.1"/>
    </source>
</evidence>
<dbReference type="RefSeq" id="WP_092563464.1">
    <property type="nucleotide sequence ID" value="NZ_FOYZ01000017.1"/>
</dbReference>
<sequence length="163" mass="18527">MKRKLILCILCLSMCVSVSCGTKNNAVADNPVASVTIEPLPEPSVSDNMDNEKQAPYVGEYNDFDFDEPNLEIEKNEDGSYEIEIGIYRITTFQNCKGILVDDKIEFSTEFSDRKIEGTIELNGDIATVTFTSKDWAEYSNIDTYLYKKSSDKPFDKHEKFVF</sequence>
<dbReference type="OrthoDB" id="2002940at2"/>
<evidence type="ECO:0000256" key="1">
    <source>
        <dbReference type="SAM" id="SignalP"/>
    </source>
</evidence>
<evidence type="ECO:0008006" key="4">
    <source>
        <dbReference type="Google" id="ProtNLM"/>
    </source>
</evidence>
<name>A0A1I6LKN8_9FIRM</name>
<keyword evidence="3" id="KW-1185">Reference proteome</keyword>
<protein>
    <recommendedName>
        <fullName evidence="4">Lipoprotein</fullName>
    </recommendedName>
</protein>
<reference evidence="2 3" key="1">
    <citation type="submission" date="2016-10" db="EMBL/GenBank/DDBJ databases">
        <authorList>
            <person name="de Groot N.N."/>
        </authorList>
    </citation>
    <scope>NUCLEOTIDE SEQUENCE [LARGE SCALE GENOMIC DNA]</scope>
    <source>
        <strain evidence="2 3">743A</strain>
    </source>
</reference>
<keyword evidence="1" id="KW-0732">Signal</keyword>
<dbReference type="AlphaFoldDB" id="A0A1I6LKN8"/>
<dbReference type="EMBL" id="FOYZ01000017">
    <property type="protein sequence ID" value="SFS04054.1"/>
    <property type="molecule type" value="Genomic_DNA"/>
</dbReference>
<accession>A0A1I6LKN8</accession>
<dbReference type="Proteomes" id="UP000199659">
    <property type="component" value="Unassembled WGS sequence"/>
</dbReference>
<feature type="chain" id="PRO_5038391682" description="Lipoprotein" evidence="1">
    <location>
        <begin position="21"/>
        <end position="163"/>
    </location>
</feature>
<evidence type="ECO:0000313" key="3">
    <source>
        <dbReference type="Proteomes" id="UP000199659"/>
    </source>
</evidence>
<gene>
    <name evidence="2" type="ORF">SAMN05661086_03369</name>
</gene>